<accession>A0A1Y2EH38</accession>
<dbReference type="GO" id="GO:0008168">
    <property type="term" value="F:methyltransferase activity"/>
    <property type="evidence" value="ECO:0007669"/>
    <property type="project" value="UniProtKB-KW"/>
</dbReference>
<name>A0A1Y2EH38_9PEZI</name>
<dbReference type="AlphaFoldDB" id="A0A1Y2EH38"/>
<keyword evidence="1" id="KW-1133">Transmembrane helix</keyword>
<dbReference type="CDD" id="cd02440">
    <property type="entry name" value="AdoMet_MTases"/>
    <property type="match status" value="1"/>
</dbReference>
<reference evidence="2 3" key="1">
    <citation type="submission" date="2016-07" db="EMBL/GenBank/DDBJ databases">
        <title>Pervasive Adenine N6-methylation of Active Genes in Fungi.</title>
        <authorList>
            <consortium name="DOE Joint Genome Institute"/>
            <person name="Mondo S.J."/>
            <person name="Dannebaum R.O."/>
            <person name="Kuo R.C."/>
            <person name="Labutti K."/>
            <person name="Haridas S."/>
            <person name="Kuo A."/>
            <person name="Salamov A."/>
            <person name="Ahrendt S.R."/>
            <person name="Lipzen A."/>
            <person name="Sullivan W."/>
            <person name="Andreopoulos W.B."/>
            <person name="Clum A."/>
            <person name="Lindquist E."/>
            <person name="Daum C."/>
            <person name="Ramamoorthy G.K."/>
            <person name="Gryganskyi A."/>
            <person name="Culley D."/>
            <person name="Magnuson J.K."/>
            <person name="James T.Y."/>
            <person name="O'Malley M.A."/>
            <person name="Stajich J.E."/>
            <person name="Spatafora J.W."/>
            <person name="Visel A."/>
            <person name="Grigoriev I.V."/>
        </authorList>
    </citation>
    <scope>NUCLEOTIDE SEQUENCE [LARGE SCALE GENOMIC DNA]</scope>
    <source>
        <strain evidence="2 3">CBS 129021</strain>
    </source>
</reference>
<dbReference type="OrthoDB" id="10061782at2759"/>
<protein>
    <submittedName>
        <fullName evidence="2">Methyltransferase</fullName>
    </submittedName>
</protein>
<organism evidence="2 3">
    <name type="scientific">Pseudomassariella vexata</name>
    <dbReference type="NCBI Taxonomy" id="1141098"/>
    <lineage>
        <taxon>Eukaryota</taxon>
        <taxon>Fungi</taxon>
        <taxon>Dikarya</taxon>
        <taxon>Ascomycota</taxon>
        <taxon>Pezizomycotina</taxon>
        <taxon>Sordariomycetes</taxon>
        <taxon>Xylariomycetidae</taxon>
        <taxon>Amphisphaeriales</taxon>
        <taxon>Pseudomassariaceae</taxon>
        <taxon>Pseudomassariella</taxon>
    </lineage>
</organism>
<comment type="caution">
    <text evidence="2">The sequence shown here is derived from an EMBL/GenBank/DDBJ whole genome shotgun (WGS) entry which is preliminary data.</text>
</comment>
<keyword evidence="2" id="KW-0808">Transferase</keyword>
<keyword evidence="1" id="KW-0472">Membrane</keyword>
<dbReference type="STRING" id="1141098.A0A1Y2EH38"/>
<dbReference type="Gene3D" id="3.40.50.150">
    <property type="entry name" value="Vaccinia Virus protein VP39"/>
    <property type="match status" value="1"/>
</dbReference>
<dbReference type="InParanoid" id="A0A1Y2EH38"/>
<dbReference type="InterPro" id="IPR029063">
    <property type="entry name" value="SAM-dependent_MTases_sf"/>
</dbReference>
<sequence>MADPTGATPQSRVYATVYSPSFLSMFYDFYVLRFNMRYMWGCPTDSVLLPFFSENFSRRHLDCGVATGFFPAVALSRPFRAQSTQHLTLLDINANSLVAAHNRVLAHSTGTEIKCVKADVTAPLPKALKGERFETISMFNLFHCVPGPNKLDAIGIFKELLTDDGVLTGCTVLGRKHATGWLSRLYVRYFNHAGFFNNLDDNEEDIRAVLEQEFKEVETWVIGMMMLFRARKPRRTVDELL</sequence>
<dbReference type="Proteomes" id="UP000193689">
    <property type="component" value="Unassembled WGS sequence"/>
</dbReference>
<dbReference type="EMBL" id="MCFJ01000002">
    <property type="protein sequence ID" value="ORY70105.1"/>
    <property type="molecule type" value="Genomic_DNA"/>
</dbReference>
<gene>
    <name evidence="2" type="ORF">BCR38DRAFT_334082</name>
</gene>
<keyword evidence="3" id="KW-1185">Reference proteome</keyword>
<evidence type="ECO:0000313" key="3">
    <source>
        <dbReference type="Proteomes" id="UP000193689"/>
    </source>
</evidence>
<dbReference type="GeneID" id="63771493"/>
<dbReference type="GO" id="GO:0032259">
    <property type="term" value="P:methylation"/>
    <property type="evidence" value="ECO:0007669"/>
    <property type="project" value="UniProtKB-KW"/>
</dbReference>
<evidence type="ECO:0000256" key="1">
    <source>
        <dbReference type="SAM" id="Phobius"/>
    </source>
</evidence>
<proteinExistence type="predicted"/>
<keyword evidence="1" id="KW-0812">Transmembrane</keyword>
<evidence type="ECO:0000313" key="2">
    <source>
        <dbReference type="EMBL" id="ORY70105.1"/>
    </source>
</evidence>
<dbReference type="SUPFAM" id="SSF53335">
    <property type="entry name" value="S-adenosyl-L-methionine-dependent methyltransferases"/>
    <property type="match status" value="1"/>
</dbReference>
<feature type="transmembrane region" description="Helical" evidence="1">
    <location>
        <begin position="12"/>
        <end position="30"/>
    </location>
</feature>
<keyword evidence="2" id="KW-0489">Methyltransferase</keyword>
<dbReference type="RefSeq" id="XP_040720055.1">
    <property type="nucleotide sequence ID" value="XM_040855281.1"/>
</dbReference>